<reference evidence="1" key="1">
    <citation type="journal article" date="2025" name="Int. J. Syst. Evol. Microbiol.">
        <title>Streptomyces citrinus sp. nov., with yellow diffusible pigment.</title>
        <authorList>
            <person name="He Y."/>
            <person name="Yang E."/>
            <person name="Xu J."/>
            <person name="Sun Y."/>
            <person name="Sun L."/>
        </authorList>
    </citation>
    <scope>NUCLEOTIDE SEQUENCE</scope>
    <source>
        <strain evidence="1">Q6</strain>
    </source>
</reference>
<evidence type="ECO:0000313" key="2">
    <source>
        <dbReference type="Proteomes" id="UP001432251"/>
    </source>
</evidence>
<organism evidence="1 2">
    <name type="scientific">Streptomyces citrinus</name>
    <dbReference type="NCBI Taxonomy" id="3118173"/>
    <lineage>
        <taxon>Bacteria</taxon>
        <taxon>Bacillati</taxon>
        <taxon>Actinomycetota</taxon>
        <taxon>Actinomycetes</taxon>
        <taxon>Kitasatosporales</taxon>
        <taxon>Streptomycetaceae</taxon>
        <taxon>Streptomyces</taxon>
    </lineage>
</organism>
<name>A0ACD5AKK3_9ACTN</name>
<gene>
    <name evidence="1" type="ORF">V2W30_33605</name>
</gene>
<sequence length="855" mass="91883">MTAEDLTRHVSDAAGLRALIEEHPPASLAAPEARAALVRARDALRDAEESARSPFGIGLVGEMSAGKSLLLGVLLGLPELLPVGDEAVTGNVTVVQARPAPRGGRSRQTSVQVEYFDEAQAVEYLRHLRDALADQSAAAGLDADLVGKLRGIHLDTPDCTPLLAFRDTHLGGAIGASLSGVLDELALVSAALDNARRSGRRLFGTSAVLDAQLAGAAVVLPGPAGLSAPDPRLEGGGLSAEMLRATMPLVRRVVREVEVDRGVWDVTPFPGGELRLIDFPGLNSAFSAVRDGYVCGVELRTVHTVLILLKTTSGATDTPERLRRMWLAAQRDDGLQGSVLAAVSRFHELPVTEDLLKPWLDDADRSTSRERLLERVPVLGELLAGAERLVAQGRGDRIVFTSAMRALHVSGQLREVGPGFVSSRHLGTQLPLANARAAVWRTVGDRLTAAGVGGALGGMLTAFADDGGIGRLRDALLDHVGEHGVALRLAQLDGRRREAREALRALCDALTSGGGAKADADAQTRVSTQLFALNTVWRDVRARAATELLDARGLTLPRDSTDTQERTLFEELEADVADRVFAWESWRRLLDAVRDAHVDPRSLPDDRPPPLTSDDLFAEFRDTCRDIQSRNGPRLLAALEQWLVGHQHRLVAIAGELGAILTPDAFARLKSATPAETDLLLDQLRRATTLGWMRDGAEKAVREQLPDDSGDLRLRARFPLRLGQVLPWHPDSNAAAYARHQTTVARYRRDMAAMVLHESLARLADAQRAVSACLVSQVHAFLDEMSRGDVTKALVRAVAGEGAQARSSTGFAEELRALARTSVYWWERDTGPLAARLGDTGTATSFEAVLHVGGA</sequence>
<protein>
    <submittedName>
        <fullName evidence="1">Dynamin family protein</fullName>
    </submittedName>
</protein>
<proteinExistence type="predicted"/>
<dbReference type="Proteomes" id="UP001432251">
    <property type="component" value="Chromosome"/>
</dbReference>
<evidence type="ECO:0000313" key="1">
    <source>
        <dbReference type="EMBL" id="WWQ67782.1"/>
    </source>
</evidence>
<accession>A0ACD5AKK3</accession>
<keyword evidence="2" id="KW-1185">Reference proteome</keyword>
<dbReference type="EMBL" id="CP146022">
    <property type="protein sequence ID" value="WWQ67782.1"/>
    <property type="molecule type" value="Genomic_DNA"/>
</dbReference>